<evidence type="ECO:0000256" key="7">
    <source>
        <dbReference type="ARBA" id="ARBA00022679"/>
    </source>
</evidence>
<keyword evidence="15" id="KW-1185">Reference proteome</keyword>
<reference evidence="14 15" key="1">
    <citation type="journal article" name="Sci. Rep.">
        <title>Genome-scale phylogenetic analyses confirm Olpidium as the closest living zoosporic fungus to the non-flagellated, terrestrial fungi.</title>
        <authorList>
            <person name="Chang Y."/>
            <person name="Rochon D."/>
            <person name="Sekimoto S."/>
            <person name="Wang Y."/>
            <person name="Chovatia M."/>
            <person name="Sandor L."/>
            <person name="Salamov A."/>
            <person name="Grigoriev I.V."/>
            <person name="Stajich J.E."/>
            <person name="Spatafora J.W."/>
        </authorList>
    </citation>
    <scope>NUCLEOTIDE SEQUENCE [LARGE SCALE GENOMIC DNA]</scope>
    <source>
        <strain evidence="14">S191</strain>
    </source>
</reference>
<evidence type="ECO:0000256" key="2">
    <source>
        <dbReference type="ARBA" id="ARBA00004687"/>
    </source>
</evidence>
<dbReference type="OrthoDB" id="1741594at2759"/>
<dbReference type="PANTHER" id="PTHR12886">
    <property type="entry name" value="PIG-M MANNOSYLTRANSFERASE"/>
    <property type="match status" value="1"/>
</dbReference>
<proteinExistence type="inferred from homology"/>
<comment type="function">
    <text evidence="12 13">Mannosyltransferase involved in glycosylphosphatidylinositol-anchor biosynthesis. Transfers the first alpha-1,4-mannose to GlcN-acyl-PI during GPI precursor assembly. Required for cell wall integrity.</text>
</comment>
<feature type="transmembrane region" description="Helical" evidence="13">
    <location>
        <begin position="241"/>
        <end position="262"/>
    </location>
</feature>
<evidence type="ECO:0000256" key="1">
    <source>
        <dbReference type="ARBA" id="ARBA00004477"/>
    </source>
</evidence>
<evidence type="ECO:0000313" key="15">
    <source>
        <dbReference type="Proteomes" id="UP000673691"/>
    </source>
</evidence>
<keyword evidence="7 13" id="KW-0808">Transferase</keyword>
<keyword evidence="9 13" id="KW-0256">Endoplasmic reticulum</keyword>
<dbReference type="EMBL" id="JAEFCI010010211">
    <property type="protein sequence ID" value="KAG5457359.1"/>
    <property type="molecule type" value="Genomic_DNA"/>
</dbReference>
<dbReference type="EC" id="2.4.1.-" evidence="13"/>
<evidence type="ECO:0000256" key="4">
    <source>
        <dbReference type="ARBA" id="ARBA00013797"/>
    </source>
</evidence>
<dbReference type="GO" id="GO:0006506">
    <property type="term" value="P:GPI anchor biosynthetic process"/>
    <property type="evidence" value="ECO:0007669"/>
    <property type="project" value="UniProtKB-UniPathway"/>
</dbReference>
<feature type="transmembrane region" description="Helical" evidence="13">
    <location>
        <begin position="89"/>
        <end position="111"/>
    </location>
</feature>
<evidence type="ECO:0000256" key="12">
    <source>
        <dbReference type="ARBA" id="ARBA00025399"/>
    </source>
</evidence>
<evidence type="ECO:0000313" key="14">
    <source>
        <dbReference type="EMBL" id="KAG5457359.1"/>
    </source>
</evidence>
<sequence>MAAGTAGAPPPRAAWLSFRRLFFAGLLLRLTLLIVGEYQDRHFPVKYTDIDYVVFTDAARHVIAGESPYARATYRYTPLLAWLMTPNVVWFRSFGKIVLVAADMVVGAALDSGLEDRRVPRRTRLLFCAATWMLNPVVANISTRGSAEVSEPVESAARARTASVKVFARTPSLTSTCFRVGPHGRLTLAALLFGFAVHFKIYPIVYAAPILTYLETRRKPQTGGSRGVIGKAVQFVGPARIRFAMISGGTFMFLAAVMYLIYGHEFLQETYLYHVSRRDHRHNFSPWFYDLYLSSSPAAESTLAVAEFAARHLGLLAFVPQIGTVALLGFAYGKEDLYFAAFAQTFAFVTWNKVCTSQVRQQA</sequence>
<feature type="transmembrane region" description="Helical" evidence="13">
    <location>
        <begin position="313"/>
        <end position="332"/>
    </location>
</feature>
<gene>
    <name evidence="14" type="ORF">BJ554DRAFT_2649</name>
</gene>
<comment type="similarity">
    <text evidence="3 13">Belongs to the PIGM family.</text>
</comment>
<evidence type="ECO:0000256" key="11">
    <source>
        <dbReference type="ARBA" id="ARBA00023136"/>
    </source>
</evidence>
<name>A0A8H8DG52_9FUNG</name>
<dbReference type="PANTHER" id="PTHR12886:SF0">
    <property type="entry name" value="GPI MANNOSYLTRANSFERASE 1"/>
    <property type="match status" value="1"/>
</dbReference>
<dbReference type="InterPro" id="IPR007704">
    <property type="entry name" value="PIG-M"/>
</dbReference>
<dbReference type="GO" id="GO:0005789">
    <property type="term" value="C:endoplasmic reticulum membrane"/>
    <property type="evidence" value="ECO:0007669"/>
    <property type="project" value="UniProtKB-SubCell"/>
</dbReference>
<keyword evidence="8 13" id="KW-0812">Transmembrane</keyword>
<feature type="transmembrane region" description="Helical" evidence="13">
    <location>
        <begin position="188"/>
        <end position="214"/>
    </location>
</feature>
<accession>A0A8H8DG52</accession>
<evidence type="ECO:0000256" key="10">
    <source>
        <dbReference type="ARBA" id="ARBA00022989"/>
    </source>
</evidence>
<organism evidence="14 15">
    <name type="scientific">Olpidium bornovanus</name>
    <dbReference type="NCBI Taxonomy" id="278681"/>
    <lineage>
        <taxon>Eukaryota</taxon>
        <taxon>Fungi</taxon>
        <taxon>Fungi incertae sedis</taxon>
        <taxon>Olpidiomycota</taxon>
        <taxon>Olpidiomycotina</taxon>
        <taxon>Olpidiomycetes</taxon>
        <taxon>Olpidiales</taxon>
        <taxon>Olpidiaceae</taxon>
        <taxon>Olpidium</taxon>
    </lineage>
</organism>
<evidence type="ECO:0000256" key="13">
    <source>
        <dbReference type="RuleBase" id="RU365064"/>
    </source>
</evidence>
<keyword evidence="5 13" id="KW-0337">GPI-anchor biosynthesis</keyword>
<feature type="transmembrane region" description="Helical" evidence="13">
    <location>
        <begin position="21"/>
        <end position="38"/>
    </location>
</feature>
<evidence type="ECO:0000256" key="8">
    <source>
        <dbReference type="ARBA" id="ARBA00022692"/>
    </source>
</evidence>
<keyword evidence="10 13" id="KW-1133">Transmembrane helix</keyword>
<comment type="caution">
    <text evidence="14">The sequence shown here is derived from an EMBL/GenBank/DDBJ whole genome shotgun (WGS) entry which is preliminary data.</text>
</comment>
<dbReference type="Proteomes" id="UP000673691">
    <property type="component" value="Unassembled WGS sequence"/>
</dbReference>
<dbReference type="Pfam" id="PF05007">
    <property type="entry name" value="Mannosyl_trans"/>
    <property type="match status" value="1"/>
</dbReference>
<comment type="pathway">
    <text evidence="2 13">Glycolipid biosynthesis; glycosylphosphatidylinositol-anchor biosynthesis.</text>
</comment>
<keyword evidence="11 13" id="KW-0472">Membrane</keyword>
<dbReference type="GO" id="GO:0004376">
    <property type="term" value="F:GPI mannosyltransferase activity"/>
    <property type="evidence" value="ECO:0007669"/>
    <property type="project" value="InterPro"/>
</dbReference>
<keyword evidence="6 13" id="KW-0328">Glycosyltransferase</keyword>
<comment type="subcellular location">
    <subcellularLocation>
        <location evidence="1 13">Endoplasmic reticulum membrane</location>
        <topology evidence="1 13">Multi-pass membrane protein</topology>
    </subcellularLocation>
</comment>
<evidence type="ECO:0000256" key="6">
    <source>
        <dbReference type="ARBA" id="ARBA00022676"/>
    </source>
</evidence>
<dbReference type="GO" id="GO:0051751">
    <property type="term" value="F:alpha-1,4-mannosyltransferase activity"/>
    <property type="evidence" value="ECO:0007669"/>
    <property type="project" value="InterPro"/>
</dbReference>
<dbReference type="UniPathway" id="UPA00196"/>
<comment type="caution">
    <text evidence="13">Lacks conserved residue(s) required for the propagation of feature annotation.</text>
</comment>
<dbReference type="GO" id="GO:1990529">
    <property type="term" value="C:glycosylphosphatidylinositol-mannosyltransferase I complex"/>
    <property type="evidence" value="ECO:0007669"/>
    <property type="project" value="TreeGrafter"/>
</dbReference>
<protein>
    <recommendedName>
        <fullName evidence="4 13">GPI mannosyltransferase 1</fullName>
        <ecNumber evidence="13">2.4.1.-</ecNumber>
    </recommendedName>
    <alternativeName>
        <fullName evidence="13">GPI mannosyltransferase I</fullName>
    </alternativeName>
</protein>
<evidence type="ECO:0000256" key="9">
    <source>
        <dbReference type="ARBA" id="ARBA00022824"/>
    </source>
</evidence>
<dbReference type="AlphaFoldDB" id="A0A8H8DG52"/>
<evidence type="ECO:0000256" key="5">
    <source>
        <dbReference type="ARBA" id="ARBA00022502"/>
    </source>
</evidence>
<evidence type="ECO:0000256" key="3">
    <source>
        <dbReference type="ARBA" id="ARBA00011071"/>
    </source>
</evidence>